<dbReference type="PROSITE" id="PS50287">
    <property type="entry name" value="SRCR_2"/>
    <property type="match status" value="1"/>
</dbReference>
<feature type="non-terminal residue" evidence="4">
    <location>
        <position position="1"/>
    </location>
</feature>
<sequence length="389" mass="42917">MTLNVTTYYFKMAPILQQLLHLGFIAVLSLQCLAGGSVEALTKIVYQKNGVRLVGGTKSQGRVEVLPRQPWAPNGWLQVCDDSLTDSTAQDLCNMLGYRFGRKYYTAEIAFPVNVTNIKAGFMSCSRRTNDRRLDEEDITSYDDLTAEDPNVVRQGRKLLSPSVGYINATSQAPFTCRFRVGTCNPVGPVAGLQCTNIRKSLQPASPPPPSPPNPPPSPPAVANYIRIIKNTFPGLDGSLEPNLCNYTDTFSVCQDNGRVEIEVDSPGTTNPEKIWAPACNITDPLLAYNVAKLACEQRYQEKKRPWLPDVWYIWAYASSTPFYIPNNAVNPGDFNPAAVKGYVSITGGDFDNAKKLQDLEYQVSTKRCDQNAMFAFVCMLASNDDAIP</sequence>
<dbReference type="InterPro" id="IPR036772">
    <property type="entry name" value="SRCR-like_dom_sf"/>
</dbReference>
<keyword evidence="5" id="KW-1185">Reference proteome</keyword>
<evidence type="ECO:0000313" key="4">
    <source>
        <dbReference type="EMBL" id="GLI70851.1"/>
    </source>
</evidence>
<evidence type="ECO:0000256" key="2">
    <source>
        <dbReference type="SAM" id="MobiDB-lite"/>
    </source>
</evidence>
<dbReference type="SUPFAM" id="SSF56487">
    <property type="entry name" value="SRCR-like"/>
    <property type="match status" value="1"/>
</dbReference>
<dbReference type="SMART" id="SM00202">
    <property type="entry name" value="SR"/>
    <property type="match status" value="1"/>
</dbReference>
<evidence type="ECO:0000313" key="5">
    <source>
        <dbReference type="Proteomes" id="UP001165090"/>
    </source>
</evidence>
<accession>A0ABQ5SP13</accession>
<reference evidence="4 5" key="1">
    <citation type="journal article" date="2023" name="IScience">
        <title>Expanded male sex-determining region conserved during the evolution of homothallism in the green alga Volvox.</title>
        <authorList>
            <person name="Yamamoto K."/>
            <person name="Matsuzaki R."/>
            <person name="Mahakham W."/>
            <person name="Heman W."/>
            <person name="Sekimoto H."/>
            <person name="Kawachi M."/>
            <person name="Minakuchi Y."/>
            <person name="Toyoda A."/>
            <person name="Nozaki H."/>
        </authorList>
    </citation>
    <scope>NUCLEOTIDE SEQUENCE [LARGE SCALE GENOMIC DNA]</scope>
    <source>
        <strain evidence="4 5">NIES-4468</strain>
    </source>
</reference>
<proteinExistence type="predicted"/>
<dbReference type="Proteomes" id="UP001165090">
    <property type="component" value="Unassembled WGS sequence"/>
</dbReference>
<dbReference type="InterPro" id="IPR001190">
    <property type="entry name" value="SRCR"/>
</dbReference>
<evidence type="ECO:0000256" key="1">
    <source>
        <dbReference type="ARBA" id="ARBA00023157"/>
    </source>
</evidence>
<keyword evidence="1" id="KW-1015">Disulfide bond</keyword>
<feature type="compositionally biased region" description="Pro residues" evidence="2">
    <location>
        <begin position="205"/>
        <end position="220"/>
    </location>
</feature>
<feature type="region of interest" description="Disordered" evidence="2">
    <location>
        <begin position="200"/>
        <end position="221"/>
    </location>
</feature>
<dbReference type="Gene3D" id="3.10.250.10">
    <property type="entry name" value="SRCR-like domain"/>
    <property type="match status" value="1"/>
</dbReference>
<gene>
    <name evidence="4" type="ORF">VaNZ11_015868</name>
</gene>
<name>A0ABQ5SP13_9CHLO</name>
<dbReference type="EMBL" id="BSDZ01000101">
    <property type="protein sequence ID" value="GLI70851.1"/>
    <property type="molecule type" value="Genomic_DNA"/>
</dbReference>
<dbReference type="Pfam" id="PF00530">
    <property type="entry name" value="SRCR"/>
    <property type="match status" value="1"/>
</dbReference>
<evidence type="ECO:0000259" key="3">
    <source>
        <dbReference type="PROSITE" id="PS50287"/>
    </source>
</evidence>
<organism evidence="4 5">
    <name type="scientific">Volvox africanus</name>
    <dbReference type="NCBI Taxonomy" id="51714"/>
    <lineage>
        <taxon>Eukaryota</taxon>
        <taxon>Viridiplantae</taxon>
        <taxon>Chlorophyta</taxon>
        <taxon>core chlorophytes</taxon>
        <taxon>Chlorophyceae</taxon>
        <taxon>CS clade</taxon>
        <taxon>Chlamydomonadales</taxon>
        <taxon>Volvocaceae</taxon>
        <taxon>Volvox</taxon>
    </lineage>
</organism>
<feature type="domain" description="SRCR" evidence="3">
    <location>
        <begin position="51"/>
        <end position="97"/>
    </location>
</feature>
<comment type="caution">
    <text evidence="4">The sequence shown here is derived from an EMBL/GenBank/DDBJ whole genome shotgun (WGS) entry which is preliminary data.</text>
</comment>
<protein>
    <recommendedName>
        <fullName evidence="3">SRCR domain-containing protein</fullName>
    </recommendedName>
</protein>